<dbReference type="KEGG" id="sbd:ATN00_00070"/>
<dbReference type="Proteomes" id="UP000056968">
    <property type="component" value="Chromosome"/>
</dbReference>
<evidence type="ECO:0000256" key="1">
    <source>
        <dbReference type="SAM" id="Phobius"/>
    </source>
</evidence>
<protein>
    <submittedName>
        <fullName evidence="2">Uncharacterized protein</fullName>
    </submittedName>
</protein>
<dbReference type="STRING" id="1332080.ATN00_00070"/>
<feature type="transmembrane region" description="Helical" evidence="1">
    <location>
        <begin position="20"/>
        <end position="38"/>
    </location>
</feature>
<gene>
    <name evidence="2" type="ORF">ATN00_00070</name>
</gene>
<reference evidence="2 3" key="1">
    <citation type="submission" date="2015-11" db="EMBL/GenBank/DDBJ databases">
        <title>A Two-component Flavoprotein Monooxygenase System MeaXY Responsible for para-Hydroxylation of 2-Methyl-6-ethylaniline and 2,6-Diethylaniline in Sphingobium baderi DE-13.</title>
        <authorList>
            <person name="Cheng M."/>
            <person name="Meng Q."/>
            <person name="Yang Y."/>
            <person name="Chu C."/>
            <person name="Yan X."/>
            <person name="He J."/>
            <person name="Li S."/>
        </authorList>
    </citation>
    <scope>NUCLEOTIDE SEQUENCE [LARGE SCALE GENOMIC DNA]</scope>
    <source>
        <strain evidence="2 3">DE-13</strain>
    </source>
</reference>
<evidence type="ECO:0000313" key="3">
    <source>
        <dbReference type="Proteomes" id="UP000056968"/>
    </source>
</evidence>
<keyword evidence="1" id="KW-0472">Membrane</keyword>
<dbReference type="EMBL" id="CP013264">
    <property type="protein sequence ID" value="ALR18946.1"/>
    <property type="molecule type" value="Genomic_DNA"/>
</dbReference>
<keyword evidence="1" id="KW-0812">Transmembrane</keyword>
<name>A0A0S3EUA2_9SPHN</name>
<sequence>MGRRRREDKTPMKAFLKSDLFFRFLGGFVLGAIGMFAFHQEEPSMIAPSAIAAPAADYATR</sequence>
<dbReference type="AlphaFoldDB" id="A0A0S3EUA2"/>
<proteinExistence type="predicted"/>
<evidence type="ECO:0000313" key="2">
    <source>
        <dbReference type="EMBL" id="ALR18946.1"/>
    </source>
</evidence>
<accession>A0A0S3EUA2</accession>
<organism evidence="2 3">
    <name type="scientific">Sphingobium baderi</name>
    <dbReference type="NCBI Taxonomy" id="1332080"/>
    <lineage>
        <taxon>Bacteria</taxon>
        <taxon>Pseudomonadati</taxon>
        <taxon>Pseudomonadota</taxon>
        <taxon>Alphaproteobacteria</taxon>
        <taxon>Sphingomonadales</taxon>
        <taxon>Sphingomonadaceae</taxon>
        <taxon>Sphingobium</taxon>
    </lineage>
</organism>
<keyword evidence="1" id="KW-1133">Transmembrane helix</keyword>
<keyword evidence="3" id="KW-1185">Reference proteome</keyword>